<keyword evidence="3" id="KW-1185">Reference proteome</keyword>
<evidence type="ECO:0000313" key="3">
    <source>
        <dbReference type="Proteomes" id="UP000277579"/>
    </source>
</evidence>
<reference evidence="2 3" key="1">
    <citation type="submission" date="2018-10" db="EMBL/GenBank/DDBJ databases">
        <title>Genomic Encyclopedia of Archaeal and Bacterial Type Strains, Phase II (KMG-II): from individual species to whole genera.</title>
        <authorList>
            <person name="Goeker M."/>
        </authorList>
    </citation>
    <scope>NUCLEOTIDE SEQUENCE [LARGE SCALE GENOMIC DNA]</scope>
    <source>
        <strain evidence="2 3">DSM 29537</strain>
    </source>
</reference>
<dbReference type="AlphaFoldDB" id="A0A495MJ17"/>
<evidence type="ECO:0000256" key="1">
    <source>
        <dbReference type="SAM" id="SignalP"/>
    </source>
</evidence>
<proteinExistence type="predicted"/>
<dbReference type="EMBL" id="RBLC01000001">
    <property type="protein sequence ID" value="RKS25991.1"/>
    <property type="molecule type" value="Genomic_DNA"/>
</dbReference>
<dbReference type="RefSeq" id="WP_147406572.1">
    <property type="nucleotide sequence ID" value="NZ_RBLC01000001.1"/>
</dbReference>
<feature type="signal peptide" evidence="1">
    <location>
        <begin position="1"/>
        <end position="23"/>
    </location>
</feature>
<evidence type="ECO:0008006" key="4">
    <source>
        <dbReference type="Google" id="ProtNLM"/>
    </source>
</evidence>
<sequence>MRKKITSSLLITCMILLSCKAQNHSMTEKNSLAADSTLVYENNKVIGKISQPTEYNCKACYTISNSGTIKIKVPVSNRVINNQPLLQYDFAIDKIVTDKNNTVIKYSSTSSSKAYEMVVNNKDGYIVKLLTYSYGSKDIKIGENDYESFQANAICQSEKKIKIKDTITLNDGYAFAKEDCFDCPVKYTIEECIANKKKGVKMDWQ</sequence>
<gene>
    <name evidence="2" type="ORF">CLV94_1042</name>
</gene>
<comment type="caution">
    <text evidence="2">The sequence shown here is derived from an EMBL/GenBank/DDBJ whole genome shotgun (WGS) entry which is preliminary data.</text>
</comment>
<name>A0A495MJ17_9FLAO</name>
<keyword evidence="1" id="KW-0732">Signal</keyword>
<feature type="chain" id="PRO_5019867669" description="Lipoprotein" evidence="1">
    <location>
        <begin position="24"/>
        <end position="205"/>
    </location>
</feature>
<dbReference type="OrthoDB" id="1342905at2"/>
<protein>
    <recommendedName>
        <fullName evidence="4">Lipoprotein</fullName>
    </recommendedName>
</protein>
<dbReference type="PROSITE" id="PS51257">
    <property type="entry name" value="PROKAR_LIPOPROTEIN"/>
    <property type="match status" value="1"/>
</dbReference>
<accession>A0A495MJ17</accession>
<dbReference type="Proteomes" id="UP000277579">
    <property type="component" value="Unassembled WGS sequence"/>
</dbReference>
<evidence type="ECO:0000313" key="2">
    <source>
        <dbReference type="EMBL" id="RKS25991.1"/>
    </source>
</evidence>
<organism evidence="2 3">
    <name type="scientific">Flavobacterium endophyticum</name>
    <dbReference type="NCBI Taxonomy" id="1540163"/>
    <lineage>
        <taxon>Bacteria</taxon>
        <taxon>Pseudomonadati</taxon>
        <taxon>Bacteroidota</taxon>
        <taxon>Flavobacteriia</taxon>
        <taxon>Flavobacteriales</taxon>
        <taxon>Flavobacteriaceae</taxon>
        <taxon>Flavobacterium</taxon>
    </lineage>
</organism>